<comment type="catalytic activity">
    <reaction evidence="9">
        <text>L-valine + 2-oxoglutarate = 3-methyl-2-oxobutanoate + L-glutamate</text>
        <dbReference type="Rhea" id="RHEA:24813"/>
        <dbReference type="ChEBI" id="CHEBI:11851"/>
        <dbReference type="ChEBI" id="CHEBI:16810"/>
        <dbReference type="ChEBI" id="CHEBI:29985"/>
        <dbReference type="ChEBI" id="CHEBI:57762"/>
        <dbReference type="EC" id="2.6.1.42"/>
    </reaction>
</comment>
<dbReference type="Gene3D" id="3.20.10.10">
    <property type="entry name" value="D-amino Acid Aminotransferase, subunit A, domain 2"/>
    <property type="match status" value="1"/>
</dbReference>
<evidence type="ECO:0000256" key="11">
    <source>
        <dbReference type="ARBA" id="ARBA00049229"/>
    </source>
</evidence>
<name>A0ABV3Z2V5_9PROT</name>
<evidence type="ECO:0000256" key="4">
    <source>
        <dbReference type="ARBA" id="ARBA00005072"/>
    </source>
</evidence>
<dbReference type="EC" id="2.6.1.42" evidence="6"/>
<comment type="pathway">
    <text evidence="3">Amino-acid biosynthesis; L-valine biosynthesis; L-valine from pyruvate: step 4/4.</text>
</comment>
<evidence type="ECO:0000313" key="12">
    <source>
        <dbReference type="EMBL" id="MEX6633105.1"/>
    </source>
</evidence>
<dbReference type="InterPro" id="IPR043132">
    <property type="entry name" value="BCAT-like_C"/>
</dbReference>
<reference evidence="12 13" key="1">
    <citation type="submission" date="2024-05" db="EMBL/GenBank/DDBJ databases">
        <title>Three bacterial strains, DH-69, EH-24, and ECK-19 isolated from coastal sediments.</title>
        <authorList>
            <person name="Ye Y.-Q."/>
            <person name="Du Z.-J."/>
        </authorList>
    </citation>
    <scope>NUCLEOTIDE SEQUENCE [LARGE SCALE GENOMIC DNA]</scope>
    <source>
        <strain evidence="12 13">ECK-19</strain>
    </source>
</reference>
<dbReference type="SUPFAM" id="SSF56752">
    <property type="entry name" value="D-aminoacid aminotransferase-like PLP-dependent enzymes"/>
    <property type="match status" value="1"/>
</dbReference>
<dbReference type="EMBL" id="JBEHZE010000001">
    <property type="protein sequence ID" value="MEX6633105.1"/>
    <property type="molecule type" value="Genomic_DNA"/>
</dbReference>
<accession>A0ABV3Z2V5</accession>
<protein>
    <recommendedName>
        <fullName evidence="7">Probable branched-chain-amino-acid aminotransferase</fullName>
        <ecNumber evidence="6">2.6.1.42</ecNumber>
    </recommendedName>
</protein>
<sequence length="287" mass="30935">MAVYSKNGEYGEDPVSVDIADRGLLLGDGIFETILLRDGVPVFLGAHMARLTAGAVALGIDIKFDEIDITKRISELAVKNRIEKQTGSARVTLTRGAGRRGLSIEGANEPTLLITVNAYDRISHIEPANVLVSRACRAERSVSAKYKTLNYIDNVMAREEASAAKLEDAVMLNHAGRVACASAANVFIIRGDGEVVTPPVREGALPGVVRNIVLQSGNEAGLVIVEAEIERHELKKSAIILTNSLIGLRLATLKNGTISQSAYSIFEKLKSCYESEIEKDLKLRAGH</sequence>
<evidence type="ECO:0000256" key="8">
    <source>
        <dbReference type="ARBA" id="ARBA00023304"/>
    </source>
</evidence>
<evidence type="ECO:0000256" key="2">
    <source>
        <dbReference type="ARBA" id="ARBA00004824"/>
    </source>
</evidence>
<dbReference type="GO" id="GO:0008483">
    <property type="term" value="F:transaminase activity"/>
    <property type="evidence" value="ECO:0007669"/>
    <property type="project" value="UniProtKB-KW"/>
</dbReference>
<dbReference type="InterPro" id="IPR001544">
    <property type="entry name" value="Aminotrans_IV"/>
</dbReference>
<evidence type="ECO:0000256" key="5">
    <source>
        <dbReference type="ARBA" id="ARBA00009320"/>
    </source>
</evidence>
<comment type="pathway">
    <text evidence="2">Amino-acid biosynthesis; L-isoleucine biosynthesis; L-isoleucine from 2-oxobutanoate: step 4/4.</text>
</comment>
<keyword evidence="12" id="KW-0808">Transferase</keyword>
<dbReference type="Gene3D" id="3.30.470.10">
    <property type="match status" value="1"/>
</dbReference>
<keyword evidence="12" id="KW-0032">Aminotransferase</keyword>
<comment type="function">
    <text evidence="1">Acts on leucine, isoleucine and valine.</text>
</comment>
<comment type="catalytic activity">
    <reaction evidence="10">
        <text>L-isoleucine + 2-oxoglutarate = (S)-3-methyl-2-oxopentanoate + L-glutamate</text>
        <dbReference type="Rhea" id="RHEA:24801"/>
        <dbReference type="ChEBI" id="CHEBI:16810"/>
        <dbReference type="ChEBI" id="CHEBI:29985"/>
        <dbReference type="ChEBI" id="CHEBI:35146"/>
        <dbReference type="ChEBI" id="CHEBI:58045"/>
        <dbReference type="EC" id="2.6.1.42"/>
    </reaction>
</comment>
<evidence type="ECO:0000256" key="1">
    <source>
        <dbReference type="ARBA" id="ARBA00003109"/>
    </source>
</evidence>
<comment type="pathway">
    <text evidence="4">Amino-acid biosynthesis; L-leucine biosynthesis; L-leucine from 3-methyl-2-oxobutanoate: step 4/4.</text>
</comment>
<organism evidence="12 13">
    <name type="scientific">Hyphococcus lacteus</name>
    <dbReference type="NCBI Taxonomy" id="3143536"/>
    <lineage>
        <taxon>Bacteria</taxon>
        <taxon>Pseudomonadati</taxon>
        <taxon>Pseudomonadota</taxon>
        <taxon>Alphaproteobacteria</taxon>
        <taxon>Parvularculales</taxon>
        <taxon>Parvularculaceae</taxon>
        <taxon>Hyphococcus</taxon>
    </lineage>
</organism>
<dbReference type="RefSeq" id="WP_369313049.1">
    <property type="nucleotide sequence ID" value="NZ_JBEHZE010000001.1"/>
</dbReference>
<evidence type="ECO:0000256" key="7">
    <source>
        <dbReference type="ARBA" id="ARBA00014472"/>
    </source>
</evidence>
<dbReference type="InterPro" id="IPR043131">
    <property type="entry name" value="BCAT-like_N"/>
</dbReference>
<comment type="catalytic activity">
    <reaction evidence="11">
        <text>L-leucine + 2-oxoglutarate = 4-methyl-2-oxopentanoate + L-glutamate</text>
        <dbReference type="Rhea" id="RHEA:18321"/>
        <dbReference type="ChEBI" id="CHEBI:16810"/>
        <dbReference type="ChEBI" id="CHEBI:17865"/>
        <dbReference type="ChEBI" id="CHEBI:29985"/>
        <dbReference type="ChEBI" id="CHEBI:57427"/>
        <dbReference type="EC" id="2.6.1.42"/>
    </reaction>
</comment>
<keyword evidence="8" id="KW-0100">Branched-chain amino acid biosynthesis</keyword>
<comment type="similarity">
    <text evidence="5">Belongs to the class-IV pyridoxal-phosphate-dependent aminotransferase family.</text>
</comment>
<evidence type="ECO:0000256" key="6">
    <source>
        <dbReference type="ARBA" id="ARBA00013053"/>
    </source>
</evidence>
<evidence type="ECO:0000313" key="13">
    <source>
        <dbReference type="Proteomes" id="UP001560685"/>
    </source>
</evidence>
<keyword evidence="13" id="KW-1185">Reference proteome</keyword>
<dbReference type="PANTHER" id="PTHR42743:SF11">
    <property type="entry name" value="AMINODEOXYCHORISMATE LYASE"/>
    <property type="match status" value="1"/>
</dbReference>
<dbReference type="InterPro" id="IPR036038">
    <property type="entry name" value="Aminotransferase-like"/>
</dbReference>
<comment type="caution">
    <text evidence="12">The sequence shown here is derived from an EMBL/GenBank/DDBJ whole genome shotgun (WGS) entry which is preliminary data.</text>
</comment>
<dbReference type="InterPro" id="IPR050571">
    <property type="entry name" value="Class-IV_PLP-Dep_Aminotrnsfr"/>
</dbReference>
<dbReference type="Proteomes" id="UP001560685">
    <property type="component" value="Unassembled WGS sequence"/>
</dbReference>
<evidence type="ECO:0000256" key="10">
    <source>
        <dbReference type="ARBA" id="ARBA00048798"/>
    </source>
</evidence>
<dbReference type="PANTHER" id="PTHR42743">
    <property type="entry name" value="AMINO-ACID AMINOTRANSFERASE"/>
    <property type="match status" value="1"/>
</dbReference>
<evidence type="ECO:0000256" key="9">
    <source>
        <dbReference type="ARBA" id="ARBA00048212"/>
    </source>
</evidence>
<evidence type="ECO:0000256" key="3">
    <source>
        <dbReference type="ARBA" id="ARBA00004931"/>
    </source>
</evidence>
<keyword evidence="8" id="KW-0028">Amino-acid biosynthesis</keyword>
<proteinExistence type="inferred from homology"/>
<dbReference type="Pfam" id="PF01063">
    <property type="entry name" value="Aminotran_4"/>
    <property type="match status" value="1"/>
</dbReference>
<gene>
    <name evidence="12" type="ORF">ABFZ84_06035</name>
</gene>